<dbReference type="SUPFAM" id="SSF54631">
    <property type="entry name" value="CBS-domain pair"/>
    <property type="match status" value="1"/>
</dbReference>
<evidence type="ECO:0000256" key="7">
    <source>
        <dbReference type="ARBA" id="ARBA00047820"/>
    </source>
</evidence>
<dbReference type="Proteomes" id="UP000253915">
    <property type="component" value="Unassembled WGS sequence"/>
</dbReference>
<dbReference type="CDD" id="cd02205">
    <property type="entry name" value="CBS_pair_SF"/>
    <property type="match status" value="1"/>
</dbReference>
<dbReference type="InterPro" id="IPR004097">
    <property type="entry name" value="DHHA2"/>
</dbReference>
<comment type="catalytic activity">
    <reaction evidence="7">
        <text>diphosphate + H2O = 2 phosphate + H(+)</text>
        <dbReference type="Rhea" id="RHEA:24576"/>
        <dbReference type="ChEBI" id="CHEBI:15377"/>
        <dbReference type="ChEBI" id="CHEBI:15378"/>
        <dbReference type="ChEBI" id="CHEBI:33019"/>
        <dbReference type="ChEBI" id="CHEBI:43474"/>
        <dbReference type="EC" id="3.6.1.1"/>
    </reaction>
</comment>
<evidence type="ECO:0000313" key="13">
    <source>
        <dbReference type="Proteomes" id="UP000253915"/>
    </source>
</evidence>
<dbReference type="InterPro" id="IPR001667">
    <property type="entry name" value="DDH_dom"/>
</dbReference>
<reference evidence="12 13" key="1">
    <citation type="journal article" date="2018" name="Elife">
        <title>Discovery and characterization of a prevalent human gut bacterial enzyme sufficient for the inactivation of a family of plant toxins.</title>
        <authorList>
            <person name="Koppel N."/>
            <person name="Bisanz J.E."/>
            <person name="Pandelia M.E."/>
            <person name="Turnbaugh P.J."/>
            <person name="Balskus E.P."/>
        </authorList>
    </citation>
    <scope>NUCLEOTIDE SEQUENCE [LARGE SCALE GENOMIC DNA]</scope>
    <source>
        <strain evidence="11 13">16A</strain>
        <strain evidence="10 12">FAA1-1-60AUCSF</strain>
    </source>
</reference>
<keyword evidence="5" id="KW-0464">Manganese</keyword>
<dbReference type="Pfam" id="PF00571">
    <property type="entry name" value="CBS"/>
    <property type="match status" value="2"/>
</dbReference>
<accession>A0A369NCV1</accession>
<dbReference type="PANTHER" id="PTHR12112">
    <property type="entry name" value="BNIP - RELATED"/>
    <property type="match status" value="1"/>
</dbReference>
<dbReference type="PROSITE" id="PS51371">
    <property type="entry name" value="CBS"/>
    <property type="match status" value="2"/>
</dbReference>
<evidence type="ECO:0000256" key="3">
    <source>
        <dbReference type="ARBA" id="ARBA00022723"/>
    </source>
</evidence>
<sequence length="455" mass="49787">MSAPIIVVGHKNPDNDAISAAVGYAYLKNELARRSQDPEEASRVYRPVRLGPLPPETAWILERNGIPAPDIIANVYARVSDVMTPDPISIGHDATLLEAGRLLRQHNVRALVVTNDDGTYRGLITTRMIAERYITATDALEEGGSNEMAVASDLIASLGQRVEDITETDVLVLSKDGLLKEAVEDLMASALREAVVLDDEGRAIGIVTRSDVTVRPKRKVVLVDHNEIRQAVNGIEEAEVVEIVDHHRIADVMTANPIKFLNLPVGSTATIVAMEFRRHDVELPPAIASVLLSAIMTDTVILKSPTATYVDREQVEYLAKIAGVDPIEFGLSVFKCRGGEDDMPVSKLVGADSKEFQIGDSTVLIAQHETVDLPAVMKREDEIRAHMRRLREDHGYEFVLLLVTDIVAEGSQFLCEGNRRIVNRVFGIECTGEGGTWMPGVLSRKKQVAARILGA</sequence>
<name>A0A369NCV1_EGGLN</name>
<dbReference type="GO" id="GO:0004427">
    <property type="term" value="F:inorganic diphosphate phosphatase activity"/>
    <property type="evidence" value="ECO:0007669"/>
    <property type="project" value="UniProtKB-EC"/>
</dbReference>
<dbReference type="GO" id="GO:0046872">
    <property type="term" value="F:metal ion binding"/>
    <property type="evidence" value="ECO:0007669"/>
    <property type="project" value="UniProtKB-KW"/>
</dbReference>
<dbReference type="EC" id="3.6.1.1" evidence="2"/>
<evidence type="ECO:0000256" key="1">
    <source>
        <dbReference type="ARBA" id="ARBA00001936"/>
    </source>
</evidence>
<evidence type="ECO:0000313" key="11">
    <source>
        <dbReference type="EMBL" id="RDC37858.1"/>
    </source>
</evidence>
<dbReference type="SMART" id="SM00116">
    <property type="entry name" value="CBS"/>
    <property type="match status" value="2"/>
</dbReference>
<comment type="caution">
    <text evidence="10">The sequence shown here is derived from an EMBL/GenBank/DDBJ whole genome shotgun (WGS) entry which is preliminary data.</text>
</comment>
<evidence type="ECO:0000313" key="12">
    <source>
        <dbReference type="Proteomes" id="UP000253857"/>
    </source>
</evidence>
<dbReference type="InterPro" id="IPR046342">
    <property type="entry name" value="CBS_dom_sf"/>
</dbReference>
<keyword evidence="4" id="KW-0378">Hydrolase</keyword>
<feature type="domain" description="CBS" evidence="9">
    <location>
        <begin position="83"/>
        <end position="139"/>
    </location>
</feature>
<dbReference type="NCBIfam" id="NF011449">
    <property type="entry name" value="PRK14869.2-5"/>
    <property type="match status" value="1"/>
</dbReference>
<dbReference type="Gene3D" id="3.10.310.20">
    <property type="entry name" value="DHHA2 domain"/>
    <property type="match status" value="1"/>
</dbReference>
<dbReference type="Proteomes" id="UP000253857">
    <property type="component" value="Unassembled WGS sequence"/>
</dbReference>
<evidence type="ECO:0000256" key="5">
    <source>
        <dbReference type="ARBA" id="ARBA00023211"/>
    </source>
</evidence>
<dbReference type="RefSeq" id="WP_035586152.1">
    <property type="nucleotide sequence ID" value="NZ_CABMOO010000010.1"/>
</dbReference>
<evidence type="ECO:0000256" key="2">
    <source>
        <dbReference type="ARBA" id="ARBA00012146"/>
    </source>
</evidence>
<evidence type="ECO:0000259" key="9">
    <source>
        <dbReference type="PROSITE" id="PS51371"/>
    </source>
</evidence>
<dbReference type="AlphaFoldDB" id="A0A369NCV1"/>
<dbReference type="EMBL" id="PPUQ01000010">
    <property type="protein sequence ID" value="RDC37858.1"/>
    <property type="molecule type" value="Genomic_DNA"/>
</dbReference>
<dbReference type="InterPro" id="IPR000644">
    <property type="entry name" value="CBS_dom"/>
</dbReference>
<dbReference type="SUPFAM" id="SSF64182">
    <property type="entry name" value="DHH phosphoesterases"/>
    <property type="match status" value="1"/>
</dbReference>
<dbReference type="SMART" id="SM01131">
    <property type="entry name" value="DHHA2"/>
    <property type="match status" value="1"/>
</dbReference>
<organism evidence="10 12">
    <name type="scientific">Eggerthella lenta</name>
    <name type="common">Eubacterium lentum</name>
    <dbReference type="NCBI Taxonomy" id="84112"/>
    <lineage>
        <taxon>Bacteria</taxon>
        <taxon>Bacillati</taxon>
        <taxon>Actinomycetota</taxon>
        <taxon>Coriobacteriia</taxon>
        <taxon>Eggerthellales</taxon>
        <taxon>Eggerthellaceae</taxon>
        <taxon>Eggerthella</taxon>
    </lineage>
</organism>
<evidence type="ECO:0000256" key="4">
    <source>
        <dbReference type="ARBA" id="ARBA00022801"/>
    </source>
</evidence>
<keyword evidence="3" id="KW-0479">Metal-binding</keyword>
<gene>
    <name evidence="11" type="ORF">C1853_08595</name>
    <name evidence="10" type="ORF">C1871_03675</name>
</gene>
<dbReference type="InterPro" id="IPR038763">
    <property type="entry name" value="DHH_sf"/>
</dbReference>
<dbReference type="Gene3D" id="3.10.580.10">
    <property type="entry name" value="CBS-domain"/>
    <property type="match status" value="1"/>
</dbReference>
<dbReference type="GO" id="GO:0005737">
    <property type="term" value="C:cytoplasm"/>
    <property type="evidence" value="ECO:0007669"/>
    <property type="project" value="InterPro"/>
</dbReference>
<evidence type="ECO:0000313" key="10">
    <source>
        <dbReference type="EMBL" id="RDB87897.1"/>
    </source>
</evidence>
<proteinExistence type="predicted"/>
<dbReference type="Gene3D" id="3.90.1640.10">
    <property type="entry name" value="inorganic pyrophosphatase (n-terminal core)"/>
    <property type="match status" value="1"/>
</dbReference>
<keyword evidence="8" id="KW-0129">CBS domain</keyword>
<dbReference type="EMBL" id="PPTY01000003">
    <property type="protein sequence ID" value="RDB87897.1"/>
    <property type="molecule type" value="Genomic_DNA"/>
</dbReference>
<dbReference type="InterPro" id="IPR038222">
    <property type="entry name" value="DHHA2_dom_sf"/>
</dbReference>
<dbReference type="Pfam" id="PF01368">
    <property type="entry name" value="DHH"/>
    <property type="match status" value="1"/>
</dbReference>
<evidence type="ECO:0000256" key="6">
    <source>
        <dbReference type="ARBA" id="ARBA00032535"/>
    </source>
</evidence>
<dbReference type="PANTHER" id="PTHR12112:SF22">
    <property type="entry name" value="MANGANESE-DEPENDENT INORGANIC PYROPHOSPHATASE-RELATED"/>
    <property type="match status" value="1"/>
</dbReference>
<evidence type="ECO:0000256" key="8">
    <source>
        <dbReference type="PROSITE-ProRule" id="PRU00703"/>
    </source>
</evidence>
<protein>
    <recommendedName>
        <fullName evidence="2">inorganic diphosphatase</fullName>
        <ecNumber evidence="2">3.6.1.1</ecNumber>
    </recommendedName>
    <alternativeName>
        <fullName evidence="6">Pyrophosphate phospho-hydrolase</fullName>
    </alternativeName>
</protein>
<dbReference type="Pfam" id="PF02833">
    <property type="entry name" value="DHHA2"/>
    <property type="match status" value="1"/>
</dbReference>
<comment type="cofactor">
    <cofactor evidence="1">
        <name>Mn(2+)</name>
        <dbReference type="ChEBI" id="CHEBI:29035"/>
    </cofactor>
</comment>
<feature type="domain" description="CBS" evidence="9">
    <location>
        <begin position="165"/>
        <end position="222"/>
    </location>
</feature>